<evidence type="ECO:0000256" key="1">
    <source>
        <dbReference type="ARBA" id="ARBA00004236"/>
    </source>
</evidence>
<evidence type="ECO:0000256" key="3">
    <source>
        <dbReference type="ARBA" id="ARBA00022692"/>
    </source>
</evidence>
<comment type="subcellular location">
    <subcellularLocation>
        <location evidence="1">Cell membrane</location>
    </subcellularLocation>
</comment>
<feature type="transmembrane region" description="Helical" evidence="8">
    <location>
        <begin position="159"/>
        <end position="177"/>
    </location>
</feature>
<dbReference type="Pfam" id="PF18967">
    <property type="entry name" value="PycTM"/>
    <property type="match status" value="1"/>
</dbReference>
<dbReference type="GO" id="GO:0000166">
    <property type="term" value="F:nucleotide binding"/>
    <property type="evidence" value="ECO:0007669"/>
    <property type="project" value="UniProtKB-KW"/>
</dbReference>
<keyword evidence="4" id="KW-0547">Nucleotide-binding</keyword>
<evidence type="ECO:0000313" key="11">
    <source>
        <dbReference type="Proteomes" id="UP000178735"/>
    </source>
</evidence>
<feature type="transmembrane region" description="Helical" evidence="8">
    <location>
        <begin position="65"/>
        <end position="91"/>
    </location>
</feature>
<keyword evidence="5 8" id="KW-1133">Transmembrane helix</keyword>
<name>A0A1F7WEW6_9BACT</name>
<dbReference type="AlphaFoldDB" id="A0A1F7WEW6"/>
<keyword evidence="6" id="KW-0051">Antiviral defense</keyword>
<evidence type="ECO:0000313" key="10">
    <source>
        <dbReference type="EMBL" id="OGM00939.1"/>
    </source>
</evidence>
<dbReference type="EMBL" id="MGFH01000246">
    <property type="protein sequence ID" value="OGM00939.1"/>
    <property type="molecule type" value="Genomic_DNA"/>
</dbReference>
<proteinExistence type="predicted"/>
<dbReference type="GO" id="GO:0005886">
    <property type="term" value="C:plasma membrane"/>
    <property type="evidence" value="ECO:0007669"/>
    <property type="project" value="UniProtKB-SubCell"/>
</dbReference>
<comment type="caution">
    <text evidence="10">The sequence shown here is derived from an EMBL/GenBank/DDBJ whole genome shotgun (WGS) entry which is preliminary data.</text>
</comment>
<gene>
    <name evidence="10" type="ORF">A2008_09810</name>
</gene>
<dbReference type="STRING" id="1817813.A2008_09810"/>
<sequence>MEKEVKRQIGYQYQVYSSSQSLVPLADAKAGAIIGANLALVATLINAPFFYEKFSKVTAAGDGRASALILLAFIFAAVSIISILSAVMVLYPRPSKAGGKIHPARLTYFEHIFACHSAERYLSRVNDLDDAAILQEMCVQNYELSAILIAKYKMLKTSLTTFLANMVIWALLIFKVFNLNL</sequence>
<evidence type="ECO:0000256" key="2">
    <source>
        <dbReference type="ARBA" id="ARBA00022475"/>
    </source>
</evidence>
<evidence type="ECO:0000259" key="9">
    <source>
        <dbReference type="Pfam" id="PF18967"/>
    </source>
</evidence>
<evidence type="ECO:0000256" key="7">
    <source>
        <dbReference type="ARBA" id="ARBA00023136"/>
    </source>
</evidence>
<organism evidence="10 11">
    <name type="scientific">Candidatus Wallbacteria bacterium GWC2_49_35</name>
    <dbReference type="NCBI Taxonomy" id="1817813"/>
    <lineage>
        <taxon>Bacteria</taxon>
        <taxon>Candidatus Walliibacteriota</taxon>
    </lineage>
</organism>
<keyword evidence="3 8" id="KW-0812">Transmembrane</keyword>
<dbReference type="GO" id="GO:0051607">
    <property type="term" value="P:defense response to virus"/>
    <property type="evidence" value="ECO:0007669"/>
    <property type="project" value="UniProtKB-KW"/>
</dbReference>
<feature type="domain" description="Pycsar effector protein" evidence="9">
    <location>
        <begin position="20"/>
        <end position="173"/>
    </location>
</feature>
<dbReference type="Proteomes" id="UP000178735">
    <property type="component" value="Unassembled WGS sequence"/>
</dbReference>
<reference evidence="10 11" key="1">
    <citation type="journal article" date="2016" name="Nat. Commun.">
        <title>Thousands of microbial genomes shed light on interconnected biogeochemical processes in an aquifer system.</title>
        <authorList>
            <person name="Anantharaman K."/>
            <person name="Brown C.T."/>
            <person name="Hug L.A."/>
            <person name="Sharon I."/>
            <person name="Castelle C.J."/>
            <person name="Probst A.J."/>
            <person name="Thomas B.C."/>
            <person name="Singh A."/>
            <person name="Wilkins M.J."/>
            <person name="Karaoz U."/>
            <person name="Brodie E.L."/>
            <person name="Williams K.H."/>
            <person name="Hubbard S.S."/>
            <person name="Banfield J.F."/>
        </authorList>
    </citation>
    <scope>NUCLEOTIDE SEQUENCE [LARGE SCALE GENOMIC DNA]</scope>
</reference>
<accession>A0A1F7WEW6</accession>
<dbReference type="InterPro" id="IPR043760">
    <property type="entry name" value="PycTM_dom"/>
</dbReference>
<evidence type="ECO:0000256" key="8">
    <source>
        <dbReference type="SAM" id="Phobius"/>
    </source>
</evidence>
<evidence type="ECO:0000256" key="6">
    <source>
        <dbReference type="ARBA" id="ARBA00023118"/>
    </source>
</evidence>
<evidence type="ECO:0000256" key="5">
    <source>
        <dbReference type="ARBA" id="ARBA00022989"/>
    </source>
</evidence>
<keyword evidence="2" id="KW-1003">Cell membrane</keyword>
<evidence type="ECO:0000256" key="4">
    <source>
        <dbReference type="ARBA" id="ARBA00022741"/>
    </source>
</evidence>
<protein>
    <recommendedName>
        <fullName evidence="9">Pycsar effector protein domain-containing protein</fullName>
    </recommendedName>
</protein>
<keyword evidence="7 8" id="KW-0472">Membrane</keyword>